<keyword evidence="4" id="KW-1185">Reference proteome</keyword>
<proteinExistence type="predicted"/>
<name>A0A5B0QF06_PUCGR</name>
<reference evidence="3 4" key="1">
    <citation type="submission" date="2019-05" db="EMBL/GenBank/DDBJ databases">
        <title>Emergence of the Ug99 lineage of the wheat stem rust pathogen through somatic hybridization.</title>
        <authorList>
            <person name="Li F."/>
            <person name="Upadhyaya N.M."/>
            <person name="Sperschneider J."/>
            <person name="Matny O."/>
            <person name="Nguyen-Phuc H."/>
            <person name="Mago R."/>
            <person name="Raley C."/>
            <person name="Miller M.E."/>
            <person name="Silverstein K.A.T."/>
            <person name="Henningsen E."/>
            <person name="Hirsch C.D."/>
            <person name="Visser B."/>
            <person name="Pretorius Z.A."/>
            <person name="Steffenson B.J."/>
            <person name="Schwessinger B."/>
            <person name="Dodds P.N."/>
            <person name="Figueroa M."/>
        </authorList>
    </citation>
    <scope>NUCLEOTIDE SEQUENCE [LARGE SCALE GENOMIC DNA]</scope>
    <source>
        <strain evidence="3">21-0</strain>
    </source>
</reference>
<sequence>MMRSQLILVALWLFSAHCGGMINQSLTIKRCQESLDVPPIRHEDTNLYDGLEPSSYENHRISDSKKLLSPKSEEHTGPNLQDFKFNPRKRPTPPTPVYEVNVYGARPAGIKTTKGKQPSLFDNDDYDFHKRYERSQLLSPETKSAIALQRLIDELGKEKPLTPELVSKLEENWGENFEEVIQLYKNWDLLSSIESKTNGEFYLISVTRETKKDAKTREARKVVEDTQSKLEILVQLRSLKLGEADSTGLYWKLMKNLLPALHEQPTALSDNKHFQLEAEKQLQNLGASILNEVKKLMTDELRTELEQHTLPSRMLVLPWKYAFTVVDLLHENGFLDEKELQSFLREEEIAKQVIFYSNELFAHESFPADLPGQTPWEHLNESFKALDAKTRNRIEKTFFKKLALDAKARDSQEKSSAEKPKGFQSEVAAPLDDVDKLGIRIFVERRIAREQVLWRPHEISQILFSPYLEEPLYERVILGIEMGLKENKWQSPFRQSVGVLTLHPSDYEKSLRSAEEAIQTATKALRYDIQNRVGSVFDTEFWAIEQRIEHRLNERPLKKI</sequence>
<feature type="chain" id="PRO_5022766464" evidence="2">
    <location>
        <begin position="21"/>
        <end position="560"/>
    </location>
</feature>
<evidence type="ECO:0000313" key="3">
    <source>
        <dbReference type="EMBL" id="KAA1111800.1"/>
    </source>
</evidence>
<dbReference type="Proteomes" id="UP000324748">
    <property type="component" value="Unassembled WGS sequence"/>
</dbReference>
<dbReference type="AlphaFoldDB" id="A0A5B0QF06"/>
<evidence type="ECO:0000256" key="1">
    <source>
        <dbReference type="SAM" id="MobiDB-lite"/>
    </source>
</evidence>
<comment type="caution">
    <text evidence="3">The sequence shown here is derived from an EMBL/GenBank/DDBJ whole genome shotgun (WGS) entry which is preliminary data.</text>
</comment>
<dbReference type="OrthoDB" id="2496574at2759"/>
<gene>
    <name evidence="3" type="ORF">PGT21_012643</name>
</gene>
<accession>A0A5B0QF06</accession>
<feature type="region of interest" description="Disordered" evidence="1">
    <location>
        <begin position="68"/>
        <end position="96"/>
    </location>
</feature>
<dbReference type="EMBL" id="VSWC01000016">
    <property type="protein sequence ID" value="KAA1111800.1"/>
    <property type="molecule type" value="Genomic_DNA"/>
</dbReference>
<organism evidence="3 4">
    <name type="scientific">Puccinia graminis f. sp. tritici</name>
    <dbReference type="NCBI Taxonomy" id="56615"/>
    <lineage>
        <taxon>Eukaryota</taxon>
        <taxon>Fungi</taxon>
        <taxon>Dikarya</taxon>
        <taxon>Basidiomycota</taxon>
        <taxon>Pucciniomycotina</taxon>
        <taxon>Pucciniomycetes</taxon>
        <taxon>Pucciniales</taxon>
        <taxon>Pucciniaceae</taxon>
        <taxon>Puccinia</taxon>
    </lineage>
</organism>
<keyword evidence="2" id="KW-0732">Signal</keyword>
<protein>
    <submittedName>
        <fullName evidence="3">Uncharacterized protein</fullName>
    </submittedName>
</protein>
<feature type="signal peptide" evidence="2">
    <location>
        <begin position="1"/>
        <end position="20"/>
    </location>
</feature>
<evidence type="ECO:0000256" key="2">
    <source>
        <dbReference type="SAM" id="SignalP"/>
    </source>
</evidence>
<evidence type="ECO:0000313" key="4">
    <source>
        <dbReference type="Proteomes" id="UP000324748"/>
    </source>
</evidence>